<dbReference type="AlphaFoldDB" id="A0A920CIQ1"/>
<dbReference type="RefSeq" id="WP_036714835.1">
    <property type="nucleotide sequence ID" value="NZ_BORR01000010.1"/>
</dbReference>
<dbReference type="EMBL" id="BORR01000010">
    <property type="protein sequence ID" value="GIO38067.1"/>
    <property type="molecule type" value="Genomic_DNA"/>
</dbReference>
<name>A0A920CIQ1_9BACL</name>
<keyword evidence="2" id="KW-1185">Reference proteome</keyword>
<evidence type="ECO:0000313" key="2">
    <source>
        <dbReference type="Proteomes" id="UP000681162"/>
    </source>
</evidence>
<sequence>MYFANEQHKINFQRIAAKFPDVKKARDYYAACYIGAYPEIYKCFVLEKQVHGPFDWYFDYLSDPGDFAERRDRGETTGDTAPLTGQTRSLLELGLNLWNGRDFDLSVGLRSWDQALYLVALQAIDLRRSSPILSLTQ</sequence>
<accession>A0A920CIQ1</accession>
<dbReference type="Proteomes" id="UP000681162">
    <property type="component" value="Unassembled WGS sequence"/>
</dbReference>
<proteinExistence type="predicted"/>
<organism evidence="1 2">
    <name type="scientific">Paenibacillus antibioticophila</name>
    <dbReference type="NCBI Taxonomy" id="1274374"/>
    <lineage>
        <taxon>Bacteria</taxon>
        <taxon>Bacillati</taxon>
        <taxon>Bacillota</taxon>
        <taxon>Bacilli</taxon>
        <taxon>Bacillales</taxon>
        <taxon>Paenibacillaceae</taxon>
        <taxon>Paenibacillus</taxon>
    </lineage>
</organism>
<gene>
    <name evidence="1" type="ORF">J41TS12_29280</name>
</gene>
<evidence type="ECO:0000313" key="1">
    <source>
        <dbReference type="EMBL" id="GIO38067.1"/>
    </source>
</evidence>
<reference evidence="1 2" key="1">
    <citation type="submission" date="2021-03" db="EMBL/GenBank/DDBJ databases">
        <title>Antimicrobial resistance genes in bacteria isolated from Japanese honey, and their potential for conferring macrolide and lincosamide resistance in the American foulbrood pathogen Paenibacillus larvae.</title>
        <authorList>
            <person name="Okamoto M."/>
            <person name="Kumagai M."/>
            <person name="Kanamori H."/>
            <person name="Takamatsu D."/>
        </authorList>
    </citation>
    <scope>NUCLEOTIDE SEQUENCE [LARGE SCALE GENOMIC DNA]</scope>
    <source>
        <strain evidence="1 2">J41TS12</strain>
    </source>
</reference>
<protein>
    <submittedName>
        <fullName evidence="1">Uncharacterized protein</fullName>
    </submittedName>
</protein>
<comment type="caution">
    <text evidence="1">The sequence shown here is derived from an EMBL/GenBank/DDBJ whole genome shotgun (WGS) entry which is preliminary data.</text>
</comment>